<dbReference type="GO" id="GO:0006508">
    <property type="term" value="P:proteolysis"/>
    <property type="evidence" value="ECO:0007669"/>
    <property type="project" value="UniProtKB-KW"/>
</dbReference>
<keyword evidence="2" id="KW-0378">Hydrolase</keyword>
<dbReference type="Proteomes" id="UP000030643">
    <property type="component" value="Unassembled WGS sequence"/>
</dbReference>
<dbReference type="STRING" id="1329250.WOSG25_090220"/>
<evidence type="ECO:0000256" key="4">
    <source>
        <dbReference type="PIRSR" id="PIRSR605754-1"/>
    </source>
</evidence>
<evidence type="ECO:0000313" key="6">
    <source>
        <dbReference type="EMBL" id="GAK31325.1"/>
    </source>
</evidence>
<evidence type="ECO:0000256" key="2">
    <source>
        <dbReference type="ARBA" id="ARBA00022801"/>
    </source>
</evidence>
<keyword evidence="5" id="KW-0472">Membrane</keyword>
<proteinExistence type="predicted"/>
<keyword evidence="1" id="KW-0645">Protease</keyword>
<reference evidence="7" key="1">
    <citation type="journal article" date="2014" name="Genome Announc.">
        <title>Draft genome sequence of Weissella oryzae SG25T, isolated from fermented rice grains.</title>
        <authorList>
            <person name="Tanizawa Y."/>
            <person name="Fujisawa T."/>
            <person name="Mochizuki T."/>
            <person name="Kaminuma E."/>
            <person name="Suzuki Y."/>
            <person name="Nakamura Y."/>
            <person name="Tohno M."/>
        </authorList>
    </citation>
    <scope>NUCLEOTIDE SEQUENCE [LARGE SCALE GENOMIC DNA]</scope>
    <source>
        <strain evidence="7">DSM 25784 / JCM 18191 / LMG 30913 / SG25</strain>
    </source>
</reference>
<dbReference type="Gene3D" id="2.40.260.10">
    <property type="entry name" value="Sortase"/>
    <property type="match status" value="1"/>
</dbReference>
<dbReference type="Pfam" id="PF04203">
    <property type="entry name" value="Sortase"/>
    <property type="match status" value="1"/>
</dbReference>
<dbReference type="InterPro" id="IPR042007">
    <property type="entry name" value="Sortase_A"/>
</dbReference>
<feature type="active site" description="Acyl-thioester intermediate" evidence="4">
    <location>
        <position position="240"/>
    </location>
</feature>
<feature type="transmembrane region" description="Helical" evidence="5">
    <location>
        <begin position="26"/>
        <end position="47"/>
    </location>
</feature>
<feature type="active site" description="Proton donor/acceptor" evidence="4">
    <location>
        <position position="164"/>
    </location>
</feature>
<keyword evidence="3" id="KW-0788">Thiol protease</keyword>
<sequence length="281" mass="31623">MVEQSKSEYSFYNPKKDRWWRSPKKILIGLGTIVTCLGICVGLYYGYAAFNNYQINQQVSANQKADAKMKFKAATAQEKEKNQDLSFTQNDDIPDAKTIQRYRALPEKLNHVGLVAVPIQKGVTTPIKTTWINEGSSNKVLASGAGTIKGNQVIGIGNFAIEAHTVKFGNNTVLFSPMQHAIDVNKTPKVYLTDGKKIFVYEFYKESDPIKGRQKLDYSHGEVASDSRVQNDPLVTMSTCDEEERWDTNTKSRIIMTGHLVSQVNKYDASDFEKSLFPQIF</sequence>
<dbReference type="InterPro" id="IPR005754">
    <property type="entry name" value="Sortase"/>
</dbReference>
<evidence type="ECO:0000256" key="5">
    <source>
        <dbReference type="SAM" id="Phobius"/>
    </source>
</evidence>
<protein>
    <submittedName>
        <fullName evidence="6">Sortase</fullName>
    </submittedName>
</protein>
<dbReference type="RefSeq" id="WP_027699321.1">
    <property type="nucleotide sequence ID" value="NZ_DF820492.1"/>
</dbReference>
<dbReference type="AlphaFoldDB" id="A0A069CU75"/>
<dbReference type="EMBL" id="DF820492">
    <property type="protein sequence ID" value="GAK31325.1"/>
    <property type="molecule type" value="Genomic_DNA"/>
</dbReference>
<organism evidence="6 7">
    <name type="scientific">Weissella oryzae (strain DSM 25784 / JCM 18191 / LMG 30913 / SG25)</name>
    <dbReference type="NCBI Taxonomy" id="1329250"/>
    <lineage>
        <taxon>Bacteria</taxon>
        <taxon>Bacillati</taxon>
        <taxon>Bacillota</taxon>
        <taxon>Bacilli</taxon>
        <taxon>Lactobacillales</taxon>
        <taxon>Lactobacillaceae</taxon>
        <taxon>Weissella</taxon>
    </lineage>
</organism>
<evidence type="ECO:0000313" key="7">
    <source>
        <dbReference type="Proteomes" id="UP000030643"/>
    </source>
</evidence>
<keyword evidence="7" id="KW-1185">Reference proteome</keyword>
<gene>
    <name evidence="6" type="primary">srtA</name>
    <name evidence="6" type="ORF">WOSG25_090220</name>
</gene>
<accession>A0A069CU75</accession>
<dbReference type="eggNOG" id="COG3764">
    <property type="taxonomic scope" value="Bacteria"/>
</dbReference>
<evidence type="ECO:0000256" key="1">
    <source>
        <dbReference type="ARBA" id="ARBA00022670"/>
    </source>
</evidence>
<dbReference type="InterPro" id="IPR023365">
    <property type="entry name" value="Sortase_dom-sf"/>
</dbReference>
<keyword evidence="5" id="KW-0812">Transmembrane</keyword>
<dbReference type="GO" id="GO:0008234">
    <property type="term" value="F:cysteine-type peptidase activity"/>
    <property type="evidence" value="ECO:0007669"/>
    <property type="project" value="UniProtKB-KW"/>
</dbReference>
<dbReference type="OrthoDB" id="1648028at2"/>
<name>A0A069CU75_WEIOS</name>
<dbReference type="CDD" id="cd06165">
    <property type="entry name" value="Sortase_A"/>
    <property type="match status" value="1"/>
</dbReference>
<keyword evidence="5" id="KW-1133">Transmembrane helix</keyword>
<evidence type="ECO:0000256" key="3">
    <source>
        <dbReference type="ARBA" id="ARBA00022807"/>
    </source>
</evidence>
<dbReference type="SUPFAM" id="SSF63817">
    <property type="entry name" value="Sortase"/>
    <property type="match status" value="1"/>
</dbReference>